<dbReference type="NCBIfam" id="TIGR03172">
    <property type="entry name" value="selenium cofactor biosynthesis protein YqeC"/>
    <property type="match status" value="1"/>
</dbReference>
<gene>
    <name evidence="1" type="primary">yqeC</name>
    <name evidence="1" type="ORF">IAA70_01310</name>
</gene>
<protein>
    <submittedName>
        <fullName evidence="1">Selenium-dependent hydroxylase accessory protein YqeC</fullName>
    </submittedName>
</protein>
<evidence type="ECO:0000313" key="2">
    <source>
        <dbReference type="Proteomes" id="UP000824258"/>
    </source>
</evidence>
<reference evidence="1" key="2">
    <citation type="journal article" date="2021" name="PeerJ">
        <title>Extensive microbial diversity within the chicken gut microbiome revealed by metagenomics and culture.</title>
        <authorList>
            <person name="Gilroy R."/>
            <person name="Ravi A."/>
            <person name="Getino M."/>
            <person name="Pursley I."/>
            <person name="Horton D.L."/>
            <person name="Alikhan N.F."/>
            <person name="Baker D."/>
            <person name="Gharbi K."/>
            <person name="Hall N."/>
            <person name="Watson M."/>
            <person name="Adriaenssens E.M."/>
            <person name="Foster-Nyarko E."/>
            <person name="Jarju S."/>
            <person name="Secka A."/>
            <person name="Antonio M."/>
            <person name="Oren A."/>
            <person name="Chaudhuri R.R."/>
            <person name="La Ragione R."/>
            <person name="Hildebrand F."/>
            <person name="Pallen M.J."/>
        </authorList>
    </citation>
    <scope>NUCLEOTIDE SEQUENCE</scope>
    <source>
        <strain evidence="1">ChiHjej9B8-7071</strain>
    </source>
</reference>
<name>A0A9D1A6T0_9FIRM</name>
<organism evidence="1 2">
    <name type="scientific">Candidatus Avoscillospira stercoripullorum</name>
    <dbReference type="NCBI Taxonomy" id="2840709"/>
    <lineage>
        <taxon>Bacteria</taxon>
        <taxon>Bacillati</taxon>
        <taxon>Bacillota</taxon>
        <taxon>Clostridia</taxon>
        <taxon>Eubacteriales</taxon>
        <taxon>Oscillospiraceae</taxon>
        <taxon>Oscillospiraceae incertae sedis</taxon>
        <taxon>Candidatus Avoscillospira</taxon>
    </lineage>
</organism>
<dbReference type="EMBL" id="DVGD01000039">
    <property type="protein sequence ID" value="HIR09021.1"/>
    <property type="molecule type" value="Genomic_DNA"/>
</dbReference>
<dbReference type="Proteomes" id="UP000824258">
    <property type="component" value="Unassembled WGS sequence"/>
</dbReference>
<proteinExistence type="predicted"/>
<accession>A0A9D1A6T0</accession>
<reference evidence="1" key="1">
    <citation type="submission" date="2020-10" db="EMBL/GenBank/DDBJ databases">
        <authorList>
            <person name="Gilroy R."/>
        </authorList>
    </citation>
    <scope>NUCLEOTIDE SEQUENCE</scope>
    <source>
        <strain evidence="1">ChiHjej9B8-7071</strain>
    </source>
</reference>
<comment type="caution">
    <text evidence="1">The sequence shown here is derived from an EMBL/GenBank/DDBJ whole genome shotgun (WGS) entry which is preliminary data.</text>
</comment>
<evidence type="ECO:0000313" key="1">
    <source>
        <dbReference type="EMBL" id="HIR09021.1"/>
    </source>
</evidence>
<sequence length="234" mass="24238">MTSWPSAGASGVSKLLEALEIVPGLTAVVGSGGKTSLIAALARELPGTVIVATSTHIFPAAGLPLVTERVAKLPAPKICMGTPTGEGKLTAPMQPWAELIALADYVLVEADGSKRLPLKAHLPHEPVIPAEANQVIAVLGLSGLGQPIQEAAHRPEVYARLAGCTVEDVATPARAAAVLQAEGGFTRLVLNQAEGREGAGREIAARLSCPVLLASLQEGWWRTCPRADTLPDFS</sequence>
<dbReference type="Pfam" id="PF19842">
    <property type="entry name" value="YqeC"/>
    <property type="match status" value="1"/>
</dbReference>
<dbReference type="AlphaFoldDB" id="A0A9D1A6T0"/>
<dbReference type="InterPro" id="IPR017587">
    <property type="entry name" value="YqeC"/>
</dbReference>